<dbReference type="PANTHER" id="PTHR12143:SF42">
    <property type="entry name" value="PUTATIVE SUBFAMILY (AFU_ORTHOLOGUE AFUA_6G13760)-RELATED"/>
    <property type="match status" value="1"/>
</dbReference>
<keyword evidence="5" id="KW-1185">Reference proteome</keyword>
<dbReference type="InterPro" id="IPR008928">
    <property type="entry name" value="6-hairpin_glycosidase_sf"/>
</dbReference>
<evidence type="ECO:0000259" key="3">
    <source>
        <dbReference type="Pfam" id="PF17678"/>
    </source>
</evidence>
<dbReference type="InterPro" id="IPR012939">
    <property type="entry name" value="Glyco_hydro_92"/>
</dbReference>
<dbReference type="GO" id="GO:0006516">
    <property type="term" value="P:glycoprotein catabolic process"/>
    <property type="evidence" value="ECO:0007669"/>
    <property type="project" value="TreeGrafter"/>
</dbReference>
<dbReference type="InterPro" id="IPR041371">
    <property type="entry name" value="GH92_N"/>
</dbReference>
<evidence type="ECO:0000313" key="5">
    <source>
        <dbReference type="Proteomes" id="UP001304895"/>
    </source>
</evidence>
<dbReference type="Pfam" id="PF07971">
    <property type="entry name" value="Glyco_hydro_92"/>
    <property type="match status" value="1"/>
</dbReference>
<dbReference type="GO" id="GO:0005829">
    <property type="term" value="C:cytosol"/>
    <property type="evidence" value="ECO:0007669"/>
    <property type="project" value="TreeGrafter"/>
</dbReference>
<keyword evidence="4" id="KW-0378">Hydrolase</keyword>
<dbReference type="EMBL" id="MU853429">
    <property type="protein sequence ID" value="KAK4130957.1"/>
    <property type="molecule type" value="Genomic_DNA"/>
</dbReference>
<organism evidence="4 5">
    <name type="scientific">Trichocladium antarcticum</name>
    <dbReference type="NCBI Taxonomy" id="1450529"/>
    <lineage>
        <taxon>Eukaryota</taxon>
        <taxon>Fungi</taxon>
        <taxon>Dikarya</taxon>
        <taxon>Ascomycota</taxon>
        <taxon>Pezizomycotina</taxon>
        <taxon>Sordariomycetes</taxon>
        <taxon>Sordariomycetidae</taxon>
        <taxon>Sordariales</taxon>
        <taxon>Chaetomiaceae</taxon>
        <taxon>Trichocladium</taxon>
    </lineage>
</organism>
<dbReference type="InterPro" id="IPR050883">
    <property type="entry name" value="PNGase"/>
</dbReference>
<feature type="region of interest" description="Disordered" evidence="1">
    <location>
        <begin position="737"/>
        <end position="758"/>
    </location>
</feature>
<reference evidence="4" key="2">
    <citation type="submission" date="2023-05" db="EMBL/GenBank/DDBJ databases">
        <authorList>
            <consortium name="Lawrence Berkeley National Laboratory"/>
            <person name="Steindorff A."/>
            <person name="Hensen N."/>
            <person name="Bonometti L."/>
            <person name="Westerberg I."/>
            <person name="Brannstrom I.O."/>
            <person name="Guillou S."/>
            <person name="Cros-Aarteil S."/>
            <person name="Calhoun S."/>
            <person name="Haridas S."/>
            <person name="Kuo A."/>
            <person name="Mondo S."/>
            <person name="Pangilinan J."/>
            <person name="Riley R."/>
            <person name="Labutti K."/>
            <person name="Andreopoulos B."/>
            <person name="Lipzen A."/>
            <person name="Chen C."/>
            <person name="Yanf M."/>
            <person name="Daum C."/>
            <person name="Ng V."/>
            <person name="Clum A."/>
            <person name="Ohm R."/>
            <person name="Martin F."/>
            <person name="Silar P."/>
            <person name="Natvig D."/>
            <person name="Lalanne C."/>
            <person name="Gautier V."/>
            <person name="Ament-Velasquez S.L."/>
            <person name="Kruys A."/>
            <person name="Hutchinson M.I."/>
            <person name="Powell A.J."/>
            <person name="Barry K."/>
            <person name="Miller A.N."/>
            <person name="Grigoriev I.V."/>
            <person name="Debuchy R."/>
            <person name="Gladieux P."/>
            <person name="Thoren M.H."/>
            <person name="Johannesson H."/>
        </authorList>
    </citation>
    <scope>NUCLEOTIDE SEQUENCE</scope>
    <source>
        <strain evidence="4">CBS 123565</strain>
    </source>
</reference>
<dbReference type="PANTHER" id="PTHR12143">
    <property type="entry name" value="PEPTIDE N-GLYCANASE PNGASE -RELATED"/>
    <property type="match status" value="1"/>
</dbReference>
<sequence>MAKAVADTNSRAENAAGFVSDDNPILGFSHMHDSGTGGQPSLGNFPLFVHPGCPDDDFAKCSYSAMKRATNRVPDSAFAAAGYFRVNLTNTVQAEMTVTAHAALYRFSFSARDTVGVVTADPDRPQRDVPYSPLILIDLADLMNSRGIGGIQVYDDLGGRIIGEGRYAPSFGSGKYDAFFCADFNGAEVRKTGTFTGDDATEAEKYLDGLGSGFHIPPGSAGAWIQFDKPANHSILARVGLSFISIERACNNSEAEIPDFHFEKAESDARKAWRRKLSAIEVDAAGVSDELQTTFWSGLYRTMLSPQNYTGENQLWNSTEPYFDSFYCIWDSFRAQHPLLTIIDPDAQTEMVRALIDIYKHEGKLPDCRMSFSKGYTQGGSNADVVITDAYLKNIREGIDWDTAYEAVVSDAEDEPKNWGLGGRGNLASWHKLGYIPQDDIDAVGTGPASRTVSRGVEYAYEDFCISLLALELGNHHDAVKYHYRSGNWRNYWNANQTDQYQDDNGNTLQTPFTGFVQPRLRDGDFALQNTRSCSPVSDTHACYYDTRLATYEGSPWLYSFFAPHDMASLVRLMGGPAAFVRRLVYFHTSGIADLGNEQAFLPVFQFHYAARPALSAVFARRYIPRLFNASVNGVPGNDDCAMGAFSAFAMMGFFPVAGQDVYLLTPPFFREVRVRARAEGRWAVIRVRNFDPQGGRIYIQAARLNGREYTRSWITHEFFLRGGVLEFTVGDTEGSWGTAEADLPPSHPVEQGVGGHG</sequence>
<dbReference type="GO" id="GO:0005634">
    <property type="term" value="C:nucleus"/>
    <property type="evidence" value="ECO:0007669"/>
    <property type="project" value="TreeGrafter"/>
</dbReference>
<dbReference type="AlphaFoldDB" id="A0AAN6ZAD1"/>
<dbReference type="NCBIfam" id="TIGR01180">
    <property type="entry name" value="aman2_put"/>
    <property type="match status" value="1"/>
</dbReference>
<protein>
    <submittedName>
        <fullName evidence="4">Glycoside hydrolase family 92 protein</fullName>
    </submittedName>
</protein>
<feature type="domain" description="Glycosyl hydrolase family 92" evidence="2">
    <location>
        <begin position="249"/>
        <end position="732"/>
    </location>
</feature>
<proteinExistence type="predicted"/>
<evidence type="ECO:0000259" key="2">
    <source>
        <dbReference type="Pfam" id="PF07971"/>
    </source>
</evidence>
<dbReference type="Gene3D" id="1.20.1610.10">
    <property type="entry name" value="alpha-1,2-mannosidases domains"/>
    <property type="match status" value="1"/>
</dbReference>
<dbReference type="Proteomes" id="UP001304895">
    <property type="component" value="Unassembled WGS sequence"/>
</dbReference>
<accession>A0AAN6ZAD1</accession>
<evidence type="ECO:0000313" key="4">
    <source>
        <dbReference type="EMBL" id="KAK4130957.1"/>
    </source>
</evidence>
<dbReference type="Pfam" id="PF17678">
    <property type="entry name" value="Glyco_hydro_92N"/>
    <property type="match status" value="1"/>
</dbReference>
<reference evidence="4" key="1">
    <citation type="journal article" date="2023" name="Mol. Phylogenet. Evol.">
        <title>Genome-scale phylogeny and comparative genomics of the fungal order Sordariales.</title>
        <authorList>
            <person name="Hensen N."/>
            <person name="Bonometti L."/>
            <person name="Westerberg I."/>
            <person name="Brannstrom I.O."/>
            <person name="Guillou S."/>
            <person name="Cros-Aarteil S."/>
            <person name="Calhoun S."/>
            <person name="Haridas S."/>
            <person name="Kuo A."/>
            <person name="Mondo S."/>
            <person name="Pangilinan J."/>
            <person name="Riley R."/>
            <person name="LaButti K."/>
            <person name="Andreopoulos B."/>
            <person name="Lipzen A."/>
            <person name="Chen C."/>
            <person name="Yan M."/>
            <person name="Daum C."/>
            <person name="Ng V."/>
            <person name="Clum A."/>
            <person name="Steindorff A."/>
            <person name="Ohm R.A."/>
            <person name="Martin F."/>
            <person name="Silar P."/>
            <person name="Natvig D.O."/>
            <person name="Lalanne C."/>
            <person name="Gautier V."/>
            <person name="Ament-Velasquez S.L."/>
            <person name="Kruys A."/>
            <person name="Hutchinson M.I."/>
            <person name="Powell A.J."/>
            <person name="Barry K."/>
            <person name="Miller A.N."/>
            <person name="Grigoriev I.V."/>
            <person name="Debuchy R."/>
            <person name="Gladieux P."/>
            <person name="Hiltunen Thoren M."/>
            <person name="Johannesson H."/>
        </authorList>
    </citation>
    <scope>NUCLEOTIDE SEQUENCE</scope>
    <source>
        <strain evidence="4">CBS 123565</strain>
    </source>
</reference>
<dbReference type="Gene3D" id="1.20.1050.60">
    <property type="entry name" value="alpha-1,2-mannosidase"/>
    <property type="match status" value="1"/>
</dbReference>
<dbReference type="GO" id="GO:0005975">
    <property type="term" value="P:carbohydrate metabolic process"/>
    <property type="evidence" value="ECO:0007669"/>
    <property type="project" value="InterPro"/>
</dbReference>
<comment type="caution">
    <text evidence="4">The sequence shown here is derived from an EMBL/GenBank/DDBJ whole genome shotgun (WGS) entry which is preliminary data.</text>
</comment>
<dbReference type="GO" id="GO:0000224">
    <property type="term" value="F:peptide-N4-(N-acetyl-beta-glucosaminyl)asparagine amidase activity"/>
    <property type="evidence" value="ECO:0007669"/>
    <property type="project" value="TreeGrafter"/>
</dbReference>
<dbReference type="InterPro" id="IPR005887">
    <property type="entry name" value="GH92_a_mannosidase_put"/>
</dbReference>
<dbReference type="Gene3D" id="3.30.2080.10">
    <property type="entry name" value="GH92 mannosidase domain"/>
    <property type="match status" value="1"/>
</dbReference>
<dbReference type="InterPro" id="IPR014718">
    <property type="entry name" value="GH-type_carb-bd"/>
</dbReference>
<evidence type="ECO:0000256" key="1">
    <source>
        <dbReference type="SAM" id="MobiDB-lite"/>
    </source>
</evidence>
<dbReference type="GO" id="GO:0030246">
    <property type="term" value="F:carbohydrate binding"/>
    <property type="evidence" value="ECO:0007669"/>
    <property type="project" value="InterPro"/>
</dbReference>
<dbReference type="SUPFAM" id="SSF48208">
    <property type="entry name" value="Six-hairpin glycosidases"/>
    <property type="match status" value="1"/>
</dbReference>
<name>A0AAN6ZAD1_9PEZI</name>
<dbReference type="FunFam" id="1.20.1050.60:FF:000002">
    <property type="entry name" value="Glycosyl hydrolase family 92"/>
    <property type="match status" value="1"/>
</dbReference>
<dbReference type="Gene3D" id="2.70.98.10">
    <property type="match status" value="1"/>
</dbReference>
<feature type="domain" description="Glycosyl hydrolase family 92 N-terminal" evidence="3">
    <location>
        <begin position="1"/>
        <end position="242"/>
    </location>
</feature>
<gene>
    <name evidence="4" type="ORF">BT67DRAFT_171034</name>
</gene>